<dbReference type="RefSeq" id="WP_050716534.1">
    <property type="nucleotide sequence ID" value="NZ_JARVII010000004.1"/>
</dbReference>
<proteinExistence type="predicted"/>
<dbReference type="GO" id="GO:0016491">
    <property type="term" value="F:oxidoreductase activity"/>
    <property type="evidence" value="ECO:0007669"/>
    <property type="project" value="InterPro"/>
</dbReference>
<dbReference type="SUPFAM" id="SSF63380">
    <property type="entry name" value="Riboflavin synthase domain-like"/>
    <property type="match status" value="1"/>
</dbReference>
<dbReference type="InterPro" id="IPR017927">
    <property type="entry name" value="FAD-bd_FR_type"/>
</dbReference>
<dbReference type="SUPFAM" id="SSF54292">
    <property type="entry name" value="2Fe-2S ferredoxin-like"/>
    <property type="match status" value="1"/>
</dbReference>
<evidence type="ECO:0000256" key="2">
    <source>
        <dbReference type="ARBA" id="ARBA00022714"/>
    </source>
</evidence>
<evidence type="ECO:0000256" key="4">
    <source>
        <dbReference type="SAM" id="MobiDB-lite"/>
    </source>
</evidence>
<gene>
    <name evidence="7" type="ORF">QB898_03690</name>
</gene>
<organism evidence="7 8">
    <name type="scientific">Ottowia cancrivicina</name>
    <dbReference type="NCBI Taxonomy" id="3040346"/>
    <lineage>
        <taxon>Bacteria</taxon>
        <taxon>Pseudomonadati</taxon>
        <taxon>Pseudomonadota</taxon>
        <taxon>Betaproteobacteria</taxon>
        <taxon>Burkholderiales</taxon>
        <taxon>Comamonadaceae</taxon>
        <taxon>Ottowia</taxon>
    </lineage>
</organism>
<dbReference type="InterPro" id="IPR036010">
    <property type="entry name" value="2Fe-2S_ferredoxin-like_sf"/>
</dbReference>
<protein>
    <submittedName>
        <fullName evidence="7">CDP-6-deoxy-delta-3,4-glucoseen reductase</fullName>
    </submittedName>
</protein>
<dbReference type="Pfam" id="PF00111">
    <property type="entry name" value="Fer2"/>
    <property type="match status" value="1"/>
</dbReference>
<dbReference type="Proteomes" id="UP001237156">
    <property type="component" value="Unassembled WGS sequence"/>
</dbReference>
<dbReference type="InterPro" id="IPR001433">
    <property type="entry name" value="OxRdtase_FAD/NAD-bd"/>
</dbReference>
<dbReference type="PROSITE" id="PS51085">
    <property type="entry name" value="2FE2S_FER_2"/>
    <property type="match status" value="1"/>
</dbReference>
<keyword evidence="2" id="KW-0001">2Fe-2S</keyword>
<dbReference type="InterPro" id="IPR050415">
    <property type="entry name" value="MRET"/>
</dbReference>
<dbReference type="InterPro" id="IPR017938">
    <property type="entry name" value="Riboflavin_synthase-like_b-brl"/>
</dbReference>
<dbReference type="InterPro" id="IPR008333">
    <property type="entry name" value="Cbr1-like_FAD-bd_dom"/>
</dbReference>
<dbReference type="PROSITE" id="PS51384">
    <property type="entry name" value="FAD_FR"/>
    <property type="match status" value="1"/>
</dbReference>
<keyword evidence="2" id="KW-0408">Iron</keyword>
<dbReference type="PROSITE" id="PS00197">
    <property type="entry name" value="2FE2S_FER_1"/>
    <property type="match status" value="1"/>
</dbReference>
<dbReference type="AlphaFoldDB" id="A0AAW6RJX7"/>
<dbReference type="Gene3D" id="3.10.20.30">
    <property type="match status" value="1"/>
</dbReference>
<dbReference type="Gene3D" id="2.40.30.10">
    <property type="entry name" value="Translation factors"/>
    <property type="match status" value="1"/>
</dbReference>
<dbReference type="Pfam" id="PF00175">
    <property type="entry name" value="NAD_binding_1"/>
    <property type="match status" value="1"/>
</dbReference>
<sequence>MSFSVTVQPGGFSFEAESDETLLAAALRQSVGLPYGCQEGACGACKCKVTYGQVALGGHLESALSADEAAQGYTLTCRARALGHVVLECDQVTLASLYPPRKMPVRVAELERLAPDVMRVRLQLPANQPTPWRAGQFMEFTLPDGSRRSYSMASAPQEAEDEAPGPKRGARYVDLHIRHLPGGKFTDQVFGGGLKVKDILHAESPLGSFFLREDSQKPIVLLASGTGFAPIKAIIEHMQRHAIARPAALYWGGRRPQDLYMHEWVLAQQAAMPGLRYVPVISAAQPEDGWQGRTGYVHEAVLQDCPDLSGHQVYACGAPAMVRAARHDFTTRARLPESEFYADAFTSQADLAS</sequence>
<evidence type="ECO:0000259" key="5">
    <source>
        <dbReference type="PROSITE" id="PS51085"/>
    </source>
</evidence>
<feature type="domain" description="2Fe-2S ferredoxin-type" evidence="5">
    <location>
        <begin position="3"/>
        <end position="93"/>
    </location>
</feature>
<accession>A0AAW6RJX7</accession>
<feature type="domain" description="FAD-binding FR-type" evidence="6">
    <location>
        <begin position="100"/>
        <end position="212"/>
    </location>
</feature>
<dbReference type="PANTHER" id="PTHR47354">
    <property type="entry name" value="NADH OXIDOREDUCTASE HCR"/>
    <property type="match status" value="1"/>
</dbReference>
<dbReference type="GO" id="GO:0051537">
    <property type="term" value="F:2 iron, 2 sulfur cluster binding"/>
    <property type="evidence" value="ECO:0007669"/>
    <property type="project" value="UniProtKB-KW"/>
</dbReference>
<dbReference type="InterPro" id="IPR001709">
    <property type="entry name" value="Flavoprot_Pyr_Nucl_cyt_Rdtase"/>
</dbReference>
<evidence type="ECO:0000259" key="6">
    <source>
        <dbReference type="PROSITE" id="PS51384"/>
    </source>
</evidence>
<dbReference type="PRINTS" id="PR00371">
    <property type="entry name" value="FPNCR"/>
</dbReference>
<keyword evidence="8" id="KW-1185">Reference proteome</keyword>
<name>A0AAW6RJX7_9BURK</name>
<dbReference type="InterPro" id="IPR001041">
    <property type="entry name" value="2Fe-2S_ferredoxin-type"/>
</dbReference>
<dbReference type="Pfam" id="PF00970">
    <property type="entry name" value="FAD_binding_6"/>
    <property type="match status" value="1"/>
</dbReference>
<feature type="region of interest" description="Disordered" evidence="4">
    <location>
        <begin position="148"/>
        <end position="167"/>
    </location>
</feature>
<dbReference type="SUPFAM" id="SSF52343">
    <property type="entry name" value="Ferredoxin reductase-like, C-terminal NADP-linked domain"/>
    <property type="match status" value="1"/>
</dbReference>
<dbReference type="Gene3D" id="3.40.50.80">
    <property type="entry name" value="Nucleotide-binding domain of ferredoxin-NADP reductase (FNR) module"/>
    <property type="match status" value="1"/>
</dbReference>
<reference evidence="7 8" key="1">
    <citation type="submission" date="2023-04" db="EMBL/GenBank/DDBJ databases">
        <title>Ottowia paracancer sp. nov., isolated from human stomach.</title>
        <authorList>
            <person name="Song Y."/>
        </authorList>
    </citation>
    <scope>NUCLEOTIDE SEQUENCE [LARGE SCALE GENOMIC DNA]</scope>
    <source>
        <strain evidence="7 8">10c7w1</strain>
    </source>
</reference>
<comment type="cofactor">
    <cofactor evidence="3">
        <name>[2Fe-2S] cluster</name>
        <dbReference type="ChEBI" id="CHEBI:190135"/>
    </cofactor>
</comment>
<evidence type="ECO:0000313" key="7">
    <source>
        <dbReference type="EMBL" id="MDG9698831.1"/>
    </source>
</evidence>
<dbReference type="PANTHER" id="PTHR47354:SF5">
    <property type="entry name" value="PROTEIN RFBI"/>
    <property type="match status" value="1"/>
</dbReference>
<comment type="cofactor">
    <cofactor evidence="1">
        <name>FAD</name>
        <dbReference type="ChEBI" id="CHEBI:57692"/>
    </cofactor>
</comment>
<dbReference type="CDD" id="cd00207">
    <property type="entry name" value="fer2"/>
    <property type="match status" value="1"/>
</dbReference>
<dbReference type="InterPro" id="IPR012675">
    <property type="entry name" value="Beta-grasp_dom_sf"/>
</dbReference>
<evidence type="ECO:0000313" key="8">
    <source>
        <dbReference type="Proteomes" id="UP001237156"/>
    </source>
</evidence>
<dbReference type="InterPro" id="IPR039261">
    <property type="entry name" value="FNR_nucleotide-bd"/>
</dbReference>
<dbReference type="InterPro" id="IPR006058">
    <property type="entry name" value="2Fe2S_fd_BS"/>
</dbReference>
<dbReference type="CDD" id="cd06189">
    <property type="entry name" value="flavin_oxioreductase"/>
    <property type="match status" value="1"/>
</dbReference>
<dbReference type="EMBL" id="JARVII010000004">
    <property type="protein sequence ID" value="MDG9698831.1"/>
    <property type="molecule type" value="Genomic_DNA"/>
</dbReference>
<comment type="caution">
    <text evidence="7">The sequence shown here is derived from an EMBL/GenBank/DDBJ whole genome shotgun (WGS) entry which is preliminary data.</text>
</comment>
<keyword evidence="2" id="KW-0479">Metal-binding</keyword>
<evidence type="ECO:0000256" key="3">
    <source>
        <dbReference type="ARBA" id="ARBA00034078"/>
    </source>
</evidence>
<keyword evidence="2" id="KW-0411">Iron-sulfur</keyword>
<evidence type="ECO:0000256" key="1">
    <source>
        <dbReference type="ARBA" id="ARBA00001974"/>
    </source>
</evidence>